<sequence length="152" mass="17280">MDPSVEDYVKIMQLYARYARAIDSGDGEGWSNCYASKGQYLSSTFGECNGRPELSIFAVDHYKRWIDKGIQTRHWNNQVLLTDNGDGTITGSVYVLLAGVKKGEAPQLYLQTTYTDTLIKEEGRWVLKQRRSDADMRPDPSQLGFTKWETQA</sequence>
<reference evidence="3" key="2">
    <citation type="submission" date="2020-09" db="EMBL/GenBank/DDBJ databases">
        <authorList>
            <person name="Sun Q."/>
            <person name="Sedlacek I."/>
        </authorList>
    </citation>
    <scope>NUCLEOTIDE SEQUENCE</scope>
    <source>
        <strain evidence="3">CCM 7684</strain>
    </source>
</reference>
<dbReference type="InterPro" id="IPR037401">
    <property type="entry name" value="SnoaL-like"/>
</dbReference>
<dbReference type="InterPro" id="IPR032710">
    <property type="entry name" value="NTF2-like_dom_sf"/>
</dbReference>
<accession>A0A8J2YKM2</accession>
<evidence type="ECO:0000313" key="4">
    <source>
        <dbReference type="Proteomes" id="UP000602745"/>
    </source>
</evidence>
<dbReference type="CDD" id="cd00531">
    <property type="entry name" value="NTF2_like"/>
    <property type="match status" value="1"/>
</dbReference>
<dbReference type="RefSeq" id="WP_188410676.1">
    <property type="nucleotide sequence ID" value="NZ_BMCP01000004.1"/>
</dbReference>
<reference evidence="3" key="1">
    <citation type="journal article" date="2014" name="Int. J. Syst. Evol. Microbiol.">
        <title>Complete genome sequence of Corynebacterium casei LMG S-19264T (=DSM 44701T), isolated from a smear-ripened cheese.</title>
        <authorList>
            <consortium name="US DOE Joint Genome Institute (JGI-PGF)"/>
            <person name="Walter F."/>
            <person name="Albersmeier A."/>
            <person name="Kalinowski J."/>
            <person name="Ruckert C."/>
        </authorList>
    </citation>
    <scope>NUCLEOTIDE SEQUENCE</scope>
    <source>
        <strain evidence="3">CCM 7684</strain>
    </source>
</reference>
<dbReference type="Proteomes" id="UP000602745">
    <property type="component" value="Unassembled WGS sequence"/>
</dbReference>
<dbReference type="SUPFAM" id="SSF54427">
    <property type="entry name" value="NTF2-like"/>
    <property type="match status" value="1"/>
</dbReference>
<dbReference type="EMBL" id="BMCP01000004">
    <property type="protein sequence ID" value="GGE51422.1"/>
    <property type="molecule type" value="Genomic_DNA"/>
</dbReference>
<name>A0A8J2YKM2_9RHOB</name>
<feature type="domain" description="SnoaL-like" evidence="2">
    <location>
        <begin position="4"/>
        <end position="131"/>
    </location>
</feature>
<dbReference type="Gene3D" id="3.10.450.50">
    <property type="match status" value="1"/>
</dbReference>
<evidence type="ECO:0000259" key="2">
    <source>
        <dbReference type="Pfam" id="PF13577"/>
    </source>
</evidence>
<comment type="caution">
    <text evidence="3">The sequence shown here is derived from an EMBL/GenBank/DDBJ whole genome shotgun (WGS) entry which is preliminary data.</text>
</comment>
<feature type="region of interest" description="Disordered" evidence="1">
    <location>
        <begin position="130"/>
        <end position="152"/>
    </location>
</feature>
<dbReference type="Pfam" id="PF13577">
    <property type="entry name" value="SnoaL_4"/>
    <property type="match status" value="1"/>
</dbReference>
<protein>
    <recommendedName>
        <fullName evidence="2">SnoaL-like domain-containing protein</fullName>
    </recommendedName>
</protein>
<organism evidence="3 4">
    <name type="scientific">Agaricicola taiwanensis</name>
    <dbReference type="NCBI Taxonomy" id="591372"/>
    <lineage>
        <taxon>Bacteria</taxon>
        <taxon>Pseudomonadati</taxon>
        <taxon>Pseudomonadota</taxon>
        <taxon>Alphaproteobacteria</taxon>
        <taxon>Rhodobacterales</taxon>
        <taxon>Paracoccaceae</taxon>
        <taxon>Agaricicola</taxon>
    </lineage>
</organism>
<dbReference type="AlphaFoldDB" id="A0A8J2YKM2"/>
<gene>
    <name evidence="3" type="ORF">GCM10007276_30630</name>
</gene>
<keyword evidence="4" id="KW-1185">Reference proteome</keyword>
<evidence type="ECO:0000313" key="3">
    <source>
        <dbReference type="EMBL" id="GGE51422.1"/>
    </source>
</evidence>
<proteinExistence type="predicted"/>
<evidence type="ECO:0000256" key="1">
    <source>
        <dbReference type="SAM" id="MobiDB-lite"/>
    </source>
</evidence>